<dbReference type="KEGG" id="nwr:E3U44_12620"/>
<feature type="transmembrane region" description="Helical" evidence="1">
    <location>
        <begin position="33"/>
        <end position="59"/>
    </location>
</feature>
<dbReference type="EMBL" id="CP038033">
    <property type="protein sequence ID" value="QBQ55261.1"/>
    <property type="molecule type" value="Genomic_DNA"/>
</dbReference>
<evidence type="ECO:0000256" key="1">
    <source>
        <dbReference type="SAM" id="Phobius"/>
    </source>
</evidence>
<dbReference type="AlphaFoldDB" id="A0A4P7BYV1"/>
<accession>A0A4P7BYV1</accession>
<name>A0A4P7BYV1_9GAMM</name>
<feature type="transmembrane region" description="Helical" evidence="1">
    <location>
        <begin position="79"/>
        <end position="102"/>
    </location>
</feature>
<evidence type="ECO:0000313" key="3">
    <source>
        <dbReference type="Proteomes" id="UP000294325"/>
    </source>
</evidence>
<feature type="transmembrane region" description="Helical" evidence="1">
    <location>
        <begin position="6"/>
        <end position="21"/>
    </location>
</feature>
<dbReference type="RefSeq" id="WP_134358526.1">
    <property type="nucleotide sequence ID" value="NZ_CP038033.1"/>
</dbReference>
<sequence length="114" mass="13746">MDIFIYILIAIVIVGLTYFAYKRPEKYERLFNPLSIFIFITYISLSIWNTAMMRALIALSEFIKKDELEAARAMIETWQIPWIPLHTIVWFLFVYLLFLSFLPRMLRKEKEKKS</sequence>
<gene>
    <name evidence="2" type="ORF">E3U44_12620</name>
</gene>
<keyword evidence="3" id="KW-1185">Reference proteome</keyword>
<protein>
    <submittedName>
        <fullName evidence="2">Uncharacterized protein</fullName>
    </submittedName>
</protein>
<dbReference type="Proteomes" id="UP000294325">
    <property type="component" value="Chromosome"/>
</dbReference>
<keyword evidence="1" id="KW-1133">Transmembrane helix</keyword>
<keyword evidence="1" id="KW-0472">Membrane</keyword>
<evidence type="ECO:0000313" key="2">
    <source>
        <dbReference type="EMBL" id="QBQ55261.1"/>
    </source>
</evidence>
<reference evidence="2 3" key="1">
    <citation type="submission" date="2019-03" db="EMBL/GenBank/DDBJ databases">
        <title>The genome sequence of Nitrosococcus wardiae strain D1FHST reveals the archetypal metabolic capacity of ammonia-oxidizing Gammaproteobacteria.</title>
        <authorList>
            <person name="Wang L."/>
            <person name="Lim C.K."/>
            <person name="Hanson T.E."/>
            <person name="Dang H."/>
            <person name="Klotz M.G."/>
        </authorList>
    </citation>
    <scope>NUCLEOTIDE SEQUENCE [LARGE SCALE GENOMIC DNA]</scope>
    <source>
        <strain evidence="2 3">D1FHS</strain>
    </source>
</reference>
<proteinExistence type="predicted"/>
<dbReference type="OrthoDB" id="5772707at2"/>
<keyword evidence="1" id="KW-0812">Transmembrane</keyword>
<organism evidence="2 3">
    <name type="scientific">Nitrosococcus wardiae</name>
    <dbReference type="NCBI Taxonomy" id="1814290"/>
    <lineage>
        <taxon>Bacteria</taxon>
        <taxon>Pseudomonadati</taxon>
        <taxon>Pseudomonadota</taxon>
        <taxon>Gammaproteobacteria</taxon>
        <taxon>Chromatiales</taxon>
        <taxon>Chromatiaceae</taxon>
        <taxon>Nitrosococcus</taxon>
    </lineage>
</organism>